<keyword evidence="2" id="KW-1185">Reference proteome</keyword>
<protein>
    <submittedName>
        <fullName evidence="1">Uncharacterized protein</fullName>
    </submittedName>
</protein>
<dbReference type="AlphaFoldDB" id="A0A1I1DTR5"/>
<dbReference type="Proteomes" id="UP000199514">
    <property type="component" value="Unassembled WGS sequence"/>
</dbReference>
<dbReference type="OrthoDB" id="332919at2"/>
<dbReference type="RefSeq" id="WP_091506606.1">
    <property type="nucleotide sequence ID" value="NZ_FOLE01000001.1"/>
</dbReference>
<name>A0A1I1DTR5_9BACT</name>
<proteinExistence type="predicted"/>
<reference evidence="1 2" key="1">
    <citation type="submission" date="2016-10" db="EMBL/GenBank/DDBJ databases">
        <authorList>
            <person name="de Groot N.N."/>
        </authorList>
    </citation>
    <scope>NUCLEOTIDE SEQUENCE [LARGE SCALE GENOMIC DNA]</scope>
    <source>
        <strain evidence="1 2">DSM 6793</strain>
    </source>
</reference>
<evidence type="ECO:0000313" key="1">
    <source>
        <dbReference type="EMBL" id="SFB78355.1"/>
    </source>
</evidence>
<organism evidence="1 2">
    <name type="scientific">Flexibacter flexilis DSM 6793</name>
    <dbReference type="NCBI Taxonomy" id="927664"/>
    <lineage>
        <taxon>Bacteria</taxon>
        <taxon>Pseudomonadati</taxon>
        <taxon>Bacteroidota</taxon>
        <taxon>Cytophagia</taxon>
        <taxon>Cytophagales</taxon>
        <taxon>Flexibacteraceae</taxon>
        <taxon>Flexibacter</taxon>
    </lineage>
</organism>
<dbReference type="STRING" id="927664.SAMN05421780_101462"/>
<accession>A0A1I1DTR5</accession>
<evidence type="ECO:0000313" key="2">
    <source>
        <dbReference type="Proteomes" id="UP000199514"/>
    </source>
</evidence>
<sequence>MVEIQGKFFTLIGMLMSNKPEHLEKANAYLESEIGLTHLELDPEDFYDITVWVRYLEIYQESLGGNKAEVAKSVGKRIYPTVKRTSGFPPHLKTPLDFILFEAEGFKGAHLGDNIKQRTFLKKEEGLVEVVATPPCVGYPEGLIEGVYLGIMELCGIKNGKVSLIGADTFRVEW</sequence>
<gene>
    <name evidence="1" type="ORF">SAMN05421780_101462</name>
</gene>
<dbReference type="EMBL" id="FOLE01000001">
    <property type="protein sequence ID" value="SFB78355.1"/>
    <property type="molecule type" value="Genomic_DNA"/>
</dbReference>